<dbReference type="AlphaFoldDB" id="A0AA85JGU5"/>
<organism evidence="1 2">
    <name type="scientific">Trichobilharzia regenti</name>
    <name type="common">Nasal bird schistosome</name>
    <dbReference type="NCBI Taxonomy" id="157069"/>
    <lineage>
        <taxon>Eukaryota</taxon>
        <taxon>Metazoa</taxon>
        <taxon>Spiralia</taxon>
        <taxon>Lophotrochozoa</taxon>
        <taxon>Platyhelminthes</taxon>
        <taxon>Trematoda</taxon>
        <taxon>Digenea</taxon>
        <taxon>Strigeidida</taxon>
        <taxon>Schistosomatoidea</taxon>
        <taxon>Schistosomatidae</taxon>
        <taxon>Trichobilharzia</taxon>
    </lineage>
</organism>
<keyword evidence="1" id="KW-1185">Reference proteome</keyword>
<proteinExistence type="predicted"/>
<protein>
    <submittedName>
        <fullName evidence="2">Uncharacterized protein</fullName>
    </submittedName>
</protein>
<reference evidence="1" key="1">
    <citation type="submission" date="2022-06" db="EMBL/GenBank/DDBJ databases">
        <authorList>
            <person name="Berger JAMES D."/>
            <person name="Berger JAMES D."/>
        </authorList>
    </citation>
    <scope>NUCLEOTIDE SEQUENCE [LARGE SCALE GENOMIC DNA]</scope>
</reference>
<accession>A0AA85JGU5</accession>
<reference evidence="2" key="2">
    <citation type="submission" date="2023-11" db="UniProtKB">
        <authorList>
            <consortium name="WormBaseParasite"/>
        </authorList>
    </citation>
    <scope>IDENTIFICATION</scope>
</reference>
<sequence length="80" mass="9002">MSAYFSRIIAGTLSGQRDWVSFKDLRHMRISFVLKPEKSLFAPVAFEIITSAGQHMKDLLRVPTSTKEVSLFICLPSVIS</sequence>
<dbReference type="Proteomes" id="UP000050795">
    <property type="component" value="Unassembled WGS sequence"/>
</dbReference>
<name>A0AA85JGU5_TRIRE</name>
<evidence type="ECO:0000313" key="2">
    <source>
        <dbReference type="WBParaSite" id="TREG1_24060.1"/>
    </source>
</evidence>
<evidence type="ECO:0000313" key="1">
    <source>
        <dbReference type="Proteomes" id="UP000050795"/>
    </source>
</evidence>
<dbReference type="WBParaSite" id="TREG1_24060.1">
    <property type="protein sequence ID" value="TREG1_24060.1"/>
    <property type="gene ID" value="TREG1_24060"/>
</dbReference>